<accession>A0A9W7G5D1</accession>
<proteinExistence type="predicted"/>
<dbReference type="Proteomes" id="UP001165065">
    <property type="component" value="Unassembled WGS sequence"/>
</dbReference>
<evidence type="ECO:0000313" key="1">
    <source>
        <dbReference type="EMBL" id="GMI36491.1"/>
    </source>
</evidence>
<keyword evidence="2" id="KW-1185">Reference proteome</keyword>
<sequence length="496" mass="55189">MSPFHLARDQVLSNLSTLLSTRREREKEILKAAKGKRGEELDGEELRMLIRDMETNKDTNKDRMEEFMVSLGDLGRKDIRHEPGDAGTSLSFSLAASFLSSFSLPYGVITGNHDLEGLDEFPTDSSNLDAFTSTFGVGAHLNSFSRPPSSPYWSADLGDSVLAVGLCTTRFRDAVHSSHEVYVDDQQLAWFEGVVRDHPDHRVLVFSHAPPLGAELRVLQDVHLRNGCAYINHSGDINRARKFIEIVKSNSNVKCWFSGHYHLSHDFPDSISTVGGCMFVQCGVMGPSSTRDLTRQTRLVDLDLDGPGFASVYTCNHHEGGELRLDAKFNLLTSQLERVGMTREPVGEDGLRTTYTPKESDGCYSKLSETTEGGDGGVLLDPADAVCWWHMECGRVLGYHDCTLLEYDPVTLGPLGIVKEGLEGKEIRVVNGGRVLVVLDKGDEGMDSLEVIQPNADGSYWRRFQRNKKQRLDEKMRVEIAKSYLERGRISEQGEA</sequence>
<evidence type="ECO:0000313" key="2">
    <source>
        <dbReference type="Proteomes" id="UP001165065"/>
    </source>
</evidence>
<organism evidence="1 2">
    <name type="scientific">Triparma columacea</name>
    <dbReference type="NCBI Taxonomy" id="722753"/>
    <lineage>
        <taxon>Eukaryota</taxon>
        <taxon>Sar</taxon>
        <taxon>Stramenopiles</taxon>
        <taxon>Ochrophyta</taxon>
        <taxon>Bolidophyceae</taxon>
        <taxon>Parmales</taxon>
        <taxon>Triparmaceae</taxon>
        <taxon>Triparma</taxon>
    </lineage>
</organism>
<dbReference type="InterPro" id="IPR029052">
    <property type="entry name" value="Metallo-depent_PP-like"/>
</dbReference>
<dbReference type="SUPFAM" id="SSF56300">
    <property type="entry name" value="Metallo-dependent phosphatases"/>
    <property type="match status" value="1"/>
</dbReference>
<comment type="caution">
    <text evidence="1">The sequence shown here is derived from an EMBL/GenBank/DDBJ whole genome shotgun (WGS) entry which is preliminary data.</text>
</comment>
<dbReference type="PANTHER" id="PTHR43143:SF4">
    <property type="entry name" value="CALCINEURIN-LIKE PHOSPHOESTERASE DOMAIN-CONTAINING PROTEIN"/>
    <property type="match status" value="1"/>
</dbReference>
<protein>
    <recommendedName>
        <fullName evidence="3">Calcineurin-like phosphoesterase domain-containing protein</fullName>
    </recommendedName>
</protein>
<gene>
    <name evidence="1" type="ORF">TrCOL_g263</name>
</gene>
<dbReference type="OrthoDB" id="10260867at2759"/>
<dbReference type="Gene3D" id="3.60.21.10">
    <property type="match status" value="1"/>
</dbReference>
<name>A0A9W7G5D1_9STRA</name>
<evidence type="ECO:0008006" key="3">
    <source>
        <dbReference type="Google" id="ProtNLM"/>
    </source>
</evidence>
<dbReference type="PANTHER" id="PTHR43143">
    <property type="entry name" value="METALLOPHOSPHOESTERASE, CALCINEURIN SUPERFAMILY"/>
    <property type="match status" value="1"/>
</dbReference>
<dbReference type="EMBL" id="BRYA01000957">
    <property type="protein sequence ID" value="GMI36491.1"/>
    <property type="molecule type" value="Genomic_DNA"/>
</dbReference>
<dbReference type="AlphaFoldDB" id="A0A9W7G5D1"/>
<reference evidence="2" key="1">
    <citation type="journal article" date="2023" name="Commun. Biol.">
        <title>Genome analysis of Parmales, the sister group of diatoms, reveals the evolutionary specialization of diatoms from phago-mixotrophs to photoautotrophs.</title>
        <authorList>
            <person name="Ban H."/>
            <person name="Sato S."/>
            <person name="Yoshikawa S."/>
            <person name="Yamada K."/>
            <person name="Nakamura Y."/>
            <person name="Ichinomiya M."/>
            <person name="Sato N."/>
            <person name="Blanc-Mathieu R."/>
            <person name="Endo H."/>
            <person name="Kuwata A."/>
            <person name="Ogata H."/>
        </authorList>
    </citation>
    <scope>NUCLEOTIDE SEQUENCE [LARGE SCALE GENOMIC DNA]</scope>
</reference>
<dbReference type="InterPro" id="IPR051918">
    <property type="entry name" value="STPP_CPPED1"/>
</dbReference>